<feature type="region of interest" description="Disordered" evidence="1">
    <location>
        <begin position="225"/>
        <end position="245"/>
    </location>
</feature>
<dbReference type="Pfam" id="PF07394">
    <property type="entry name" value="DUF1501"/>
    <property type="match status" value="1"/>
</dbReference>
<gene>
    <name evidence="2" type="ORF">G3M56_003475</name>
</gene>
<dbReference type="RefSeq" id="WP_164365637.1">
    <property type="nucleotide sequence ID" value="NZ_CP066776.1"/>
</dbReference>
<keyword evidence="3" id="KW-1185">Reference proteome</keyword>
<dbReference type="SUPFAM" id="SSF53649">
    <property type="entry name" value="Alkaline phosphatase-like"/>
    <property type="match status" value="1"/>
</dbReference>
<dbReference type="PANTHER" id="PTHR43737">
    <property type="entry name" value="BLL7424 PROTEIN"/>
    <property type="match status" value="1"/>
</dbReference>
<dbReference type="InterPro" id="IPR006311">
    <property type="entry name" value="TAT_signal"/>
</dbReference>
<organism evidence="2 3">
    <name type="scientific">Sulfuriroseicoccus oceanibius</name>
    <dbReference type="NCBI Taxonomy" id="2707525"/>
    <lineage>
        <taxon>Bacteria</taxon>
        <taxon>Pseudomonadati</taxon>
        <taxon>Verrucomicrobiota</taxon>
        <taxon>Verrucomicrobiia</taxon>
        <taxon>Verrucomicrobiales</taxon>
        <taxon>Verrucomicrobiaceae</taxon>
        <taxon>Sulfuriroseicoccus</taxon>
    </lineage>
</organism>
<dbReference type="AlphaFoldDB" id="A0A6B3LFX7"/>
<dbReference type="EMBL" id="CP066776">
    <property type="protein sequence ID" value="QQL45664.1"/>
    <property type="molecule type" value="Genomic_DNA"/>
</dbReference>
<evidence type="ECO:0000313" key="3">
    <source>
        <dbReference type="Proteomes" id="UP000475117"/>
    </source>
</evidence>
<dbReference type="KEGG" id="soa:G3M56_003475"/>
<dbReference type="InterPro" id="IPR017850">
    <property type="entry name" value="Alkaline_phosphatase_core_sf"/>
</dbReference>
<evidence type="ECO:0000313" key="2">
    <source>
        <dbReference type="EMBL" id="QQL45664.1"/>
    </source>
</evidence>
<evidence type="ECO:0000256" key="1">
    <source>
        <dbReference type="SAM" id="MobiDB-lite"/>
    </source>
</evidence>
<reference evidence="2 3" key="1">
    <citation type="submission" date="2020-12" db="EMBL/GenBank/DDBJ databases">
        <title>Sulforoseuscoccus oceanibium gen. nov., sp. nov., a representative of the phylum Verrucomicrobia with special cytoplasmic membrane, and proposal of Sulforoseuscoccusaceae fam. nov.</title>
        <authorList>
            <person name="Xi F."/>
        </authorList>
    </citation>
    <scope>NUCLEOTIDE SEQUENCE [LARGE SCALE GENOMIC DNA]</scope>
    <source>
        <strain evidence="2 3">T37</strain>
    </source>
</reference>
<accession>A0A6B3LFX7</accession>
<dbReference type="Proteomes" id="UP000475117">
    <property type="component" value="Chromosome"/>
</dbReference>
<proteinExistence type="predicted"/>
<name>A0A6B3LFX7_9BACT</name>
<dbReference type="PANTHER" id="PTHR43737:SF1">
    <property type="entry name" value="DUF1501 DOMAIN-CONTAINING PROTEIN"/>
    <property type="match status" value="1"/>
</dbReference>
<sequence length="447" mass="48316">MSKRSSYQSLATRRRFLRTGLLGAAAATSVPAFLERTFAGMHHAADAASAVQGVTGKDGTILVVVQLAGGNDGLNTVVPWADDAYYQARKKIAIPQNQVLKVNDQIGFAPAVKYFHEAFDNGELALVQGVGYPNPNRSHFRSTEIWEQATAADKTAHTGWLGRYFDNACDGEDPVPGIALTNQKPDSFVAARKQGITLDAPELYKWVDGGEGGARRSEVFDHLNAPDDEQDGASTGQMTSGVKKDTGIHSAGEALDFLERTALDARLSSDKVGEIVRKSKSKISYPGTPIGRNLQLISRMIEGGLSTRVYYASHGGFDTHNNQRGAHPARLGQLDQALRAFFKDLKAQGNYERVVLMTFSEFGRRVAENANAGTDHGAAAPLFLMGGGVKGGIVGDHPSLTDLHRGDLKFSVDFRSVYASLLEQWLGTNSEAVLRGKFKPLDLIRRG</sequence>
<protein>
    <submittedName>
        <fullName evidence="2">DUF1501 domain-containing protein</fullName>
    </submittedName>
</protein>
<dbReference type="PROSITE" id="PS51318">
    <property type="entry name" value="TAT"/>
    <property type="match status" value="1"/>
</dbReference>
<dbReference type="InterPro" id="IPR010869">
    <property type="entry name" value="DUF1501"/>
</dbReference>